<dbReference type="SUPFAM" id="SSF50249">
    <property type="entry name" value="Nucleic acid-binding proteins"/>
    <property type="match status" value="1"/>
</dbReference>
<evidence type="ECO:0000313" key="2">
    <source>
        <dbReference type="EMBL" id="MWB97509.1"/>
    </source>
</evidence>
<dbReference type="SMART" id="SM00357">
    <property type="entry name" value="CSP"/>
    <property type="match status" value="1"/>
</dbReference>
<dbReference type="Pfam" id="PF00313">
    <property type="entry name" value="CSD"/>
    <property type="match status" value="1"/>
</dbReference>
<evidence type="ECO:0000313" key="3">
    <source>
        <dbReference type="Proteomes" id="UP000438182"/>
    </source>
</evidence>
<dbReference type="RefSeq" id="WP_160422856.1">
    <property type="nucleotide sequence ID" value="NZ_WSTA01000007.1"/>
</dbReference>
<proteinExistence type="predicted"/>
<dbReference type="GO" id="GO:0003676">
    <property type="term" value="F:nucleic acid binding"/>
    <property type="evidence" value="ECO:0007669"/>
    <property type="project" value="InterPro"/>
</dbReference>
<reference evidence="2 3" key="1">
    <citation type="submission" date="2019-12" db="EMBL/GenBank/DDBJ databases">
        <authorList>
            <person name="Kim Y.S."/>
        </authorList>
    </citation>
    <scope>NUCLEOTIDE SEQUENCE [LARGE SCALE GENOMIC DNA]</scope>
    <source>
        <strain evidence="2 3">MMS17-SY077</strain>
    </source>
</reference>
<dbReference type="InterPro" id="IPR011129">
    <property type="entry name" value="CSD"/>
</dbReference>
<gene>
    <name evidence="2" type="ORF">GB864_02910</name>
</gene>
<protein>
    <submittedName>
        <fullName evidence="2">Cold-shock protein</fullName>
    </submittedName>
</protein>
<dbReference type="Proteomes" id="UP000438182">
    <property type="component" value="Unassembled WGS sequence"/>
</dbReference>
<comment type="caution">
    <text evidence="2">The sequence shown here is derived from an EMBL/GenBank/DDBJ whole genome shotgun (WGS) entry which is preliminary data.</text>
</comment>
<dbReference type="AlphaFoldDB" id="A0A6I4P0H9"/>
<dbReference type="EMBL" id="WSTA01000007">
    <property type="protein sequence ID" value="MWB97509.1"/>
    <property type="molecule type" value="Genomic_DNA"/>
</dbReference>
<dbReference type="InterPro" id="IPR012340">
    <property type="entry name" value="NA-bd_OB-fold"/>
</dbReference>
<dbReference type="PANTHER" id="PTHR11544">
    <property type="entry name" value="COLD SHOCK DOMAIN CONTAINING PROTEINS"/>
    <property type="match status" value="1"/>
</dbReference>
<dbReference type="PROSITE" id="PS51857">
    <property type="entry name" value="CSD_2"/>
    <property type="match status" value="1"/>
</dbReference>
<dbReference type="InterPro" id="IPR050181">
    <property type="entry name" value="Cold_shock_domain"/>
</dbReference>
<organism evidence="2 3">
    <name type="scientific">Agromyces seonyuensis</name>
    <dbReference type="NCBI Taxonomy" id="2662446"/>
    <lineage>
        <taxon>Bacteria</taxon>
        <taxon>Bacillati</taxon>
        <taxon>Actinomycetota</taxon>
        <taxon>Actinomycetes</taxon>
        <taxon>Micrococcales</taxon>
        <taxon>Microbacteriaceae</taxon>
        <taxon>Agromyces</taxon>
    </lineage>
</organism>
<dbReference type="Gene3D" id="2.40.50.140">
    <property type="entry name" value="Nucleic acid-binding proteins"/>
    <property type="match status" value="1"/>
</dbReference>
<evidence type="ECO:0000259" key="1">
    <source>
        <dbReference type="PROSITE" id="PS51857"/>
    </source>
</evidence>
<dbReference type="PRINTS" id="PR00050">
    <property type="entry name" value="COLDSHOCK"/>
</dbReference>
<keyword evidence="3" id="KW-1185">Reference proteome</keyword>
<sequence length="126" mass="13561">MPTGKVKFFNEDRGFGFISGDDGAQVFLHASAVPAGVTVKPGMKLEYGVADGRKGPEALSVRVLEDGPSVVKLRRKDANDMAVVVGDLITMLDALSGDLRHGRYPANDKSRRIAAMLRKVADDFDV</sequence>
<name>A0A6I4P0H9_9MICO</name>
<dbReference type="InterPro" id="IPR002059">
    <property type="entry name" value="CSP_DNA-bd"/>
</dbReference>
<accession>A0A6I4P0H9</accession>
<feature type="domain" description="CSD" evidence="1">
    <location>
        <begin position="1"/>
        <end position="63"/>
    </location>
</feature>